<feature type="domain" description="KA1" evidence="10">
    <location>
        <begin position="324"/>
        <end position="373"/>
    </location>
</feature>
<reference evidence="12" key="2">
    <citation type="submission" date="2018-07" db="EMBL/GenBank/DDBJ databases">
        <authorList>
            <person name="Quirk P.G."/>
            <person name="Krulwich T.A."/>
        </authorList>
    </citation>
    <scope>NUCLEOTIDE SEQUENCE</scope>
</reference>
<keyword evidence="2" id="KW-0723">Serine/threonine-protein kinase</keyword>
<evidence type="ECO:0000256" key="8">
    <source>
        <dbReference type="ARBA" id="ARBA00048679"/>
    </source>
</evidence>
<dbReference type="OMA" id="SSHACEG"/>
<evidence type="ECO:0000256" key="2">
    <source>
        <dbReference type="ARBA" id="ARBA00022527"/>
    </source>
</evidence>
<dbReference type="EMBL" id="UFQS01001811">
    <property type="protein sequence ID" value="SSX12423.1"/>
    <property type="molecule type" value="Genomic_DNA"/>
</dbReference>
<evidence type="ECO:0000256" key="7">
    <source>
        <dbReference type="ARBA" id="ARBA00047899"/>
    </source>
</evidence>
<dbReference type="SUPFAM" id="SSF103243">
    <property type="entry name" value="KA1-like"/>
    <property type="match status" value="1"/>
</dbReference>
<evidence type="ECO:0000256" key="1">
    <source>
        <dbReference type="ARBA" id="ARBA00012513"/>
    </source>
</evidence>
<comment type="catalytic activity">
    <reaction evidence="8">
        <text>L-seryl-[protein] + ATP = O-phospho-L-seryl-[protein] + ADP + H(+)</text>
        <dbReference type="Rhea" id="RHEA:17989"/>
        <dbReference type="Rhea" id="RHEA-COMP:9863"/>
        <dbReference type="Rhea" id="RHEA-COMP:11604"/>
        <dbReference type="ChEBI" id="CHEBI:15378"/>
        <dbReference type="ChEBI" id="CHEBI:29999"/>
        <dbReference type="ChEBI" id="CHEBI:30616"/>
        <dbReference type="ChEBI" id="CHEBI:83421"/>
        <dbReference type="ChEBI" id="CHEBI:456216"/>
        <dbReference type="EC" id="2.7.11.1"/>
    </reaction>
</comment>
<evidence type="ECO:0000313" key="12">
    <source>
        <dbReference type="EMBL" id="SSX31874.1"/>
    </source>
</evidence>
<dbReference type="AlphaFoldDB" id="A0A336MN49"/>
<dbReference type="Pfam" id="PF02149">
    <property type="entry name" value="KA1"/>
    <property type="match status" value="1"/>
</dbReference>
<protein>
    <recommendedName>
        <fullName evidence="1">non-specific serine/threonine protein kinase</fullName>
        <ecNumber evidence="1">2.7.11.1</ecNumber>
    </recommendedName>
</protein>
<dbReference type="EC" id="2.7.11.1" evidence="1"/>
<feature type="region of interest" description="Disordered" evidence="9">
    <location>
        <begin position="153"/>
        <end position="265"/>
    </location>
</feature>
<dbReference type="EMBL" id="UFQT01001811">
    <property type="protein sequence ID" value="SSX31874.1"/>
    <property type="molecule type" value="Genomic_DNA"/>
</dbReference>
<keyword evidence="4" id="KW-0547">Nucleotide-binding</keyword>
<sequence length="374" mass="39869">MPASMPVGTGPPCSSTGICSGGTGDTSPLCSSPMHQITRGISGLNTGGGGSISRGIPATCNEPLDLTMDVVTTFGPSGFYDMRQLGINQTVRLAPSPPTSPNNLCSIQEENGHTSVCTPSPPTPTLDYLHSHPQICLTDVQGSEITLVALSDSSHDSEDSLEGNNSKTTTSFQGLLITEPSSDMPSITRGVGRKTSLENETSKHESKLETDVDTYARRGSDKSLGFSDDSLSNDSNLSPCGPEPSGSSGFHSHSEFESRLSPDSLSDRRLSDEYYELPLPYDCSNMESSHILEIVKKTIDSKMPPKGFSEATASTSSVDASNLNIEYSSGLQVELQVFEGRTKENKGIKLRRISGDQLEYGKLCQQLITSLTVN</sequence>
<dbReference type="InterPro" id="IPR028375">
    <property type="entry name" value="KA1/Ssp2_C"/>
</dbReference>
<evidence type="ECO:0000256" key="4">
    <source>
        <dbReference type="ARBA" id="ARBA00022741"/>
    </source>
</evidence>
<feature type="compositionally biased region" description="Polar residues" evidence="9">
    <location>
        <begin position="163"/>
        <end position="185"/>
    </location>
</feature>
<organism evidence="12">
    <name type="scientific">Culicoides sonorensis</name>
    <name type="common">Biting midge</name>
    <dbReference type="NCBI Taxonomy" id="179676"/>
    <lineage>
        <taxon>Eukaryota</taxon>
        <taxon>Metazoa</taxon>
        <taxon>Ecdysozoa</taxon>
        <taxon>Arthropoda</taxon>
        <taxon>Hexapoda</taxon>
        <taxon>Insecta</taxon>
        <taxon>Pterygota</taxon>
        <taxon>Neoptera</taxon>
        <taxon>Endopterygota</taxon>
        <taxon>Diptera</taxon>
        <taxon>Nematocera</taxon>
        <taxon>Chironomoidea</taxon>
        <taxon>Ceratopogonidae</taxon>
        <taxon>Ceratopogoninae</taxon>
        <taxon>Culicoides</taxon>
        <taxon>Monoculicoides</taxon>
    </lineage>
</organism>
<dbReference type="InterPro" id="IPR001772">
    <property type="entry name" value="KA1_dom"/>
</dbReference>
<keyword evidence="6" id="KW-0067">ATP-binding</keyword>
<keyword evidence="3" id="KW-0808">Transferase</keyword>
<evidence type="ECO:0000259" key="10">
    <source>
        <dbReference type="PROSITE" id="PS50032"/>
    </source>
</evidence>
<feature type="compositionally biased region" description="Low complexity" evidence="9">
    <location>
        <begin position="227"/>
        <end position="251"/>
    </location>
</feature>
<evidence type="ECO:0000256" key="6">
    <source>
        <dbReference type="ARBA" id="ARBA00022840"/>
    </source>
</evidence>
<dbReference type="GO" id="GO:0005524">
    <property type="term" value="F:ATP binding"/>
    <property type="evidence" value="ECO:0007669"/>
    <property type="project" value="UniProtKB-KW"/>
</dbReference>
<gene>
    <name evidence="12" type="primary">CSON004202</name>
</gene>
<evidence type="ECO:0000256" key="5">
    <source>
        <dbReference type="ARBA" id="ARBA00022777"/>
    </source>
</evidence>
<feature type="compositionally biased region" description="Basic and acidic residues" evidence="9">
    <location>
        <begin position="252"/>
        <end position="265"/>
    </location>
</feature>
<evidence type="ECO:0000256" key="3">
    <source>
        <dbReference type="ARBA" id="ARBA00022679"/>
    </source>
</evidence>
<evidence type="ECO:0000256" key="9">
    <source>
        <dbReference type="SAM" id="MobiDB-lite"/>
    </source>
</evidence>
<dbReference type="VEuPathDB" id="VectorBase:CSON004202"/>
<dbReference type="Gene3D" id="3.30.310.80">
    <property type="entry name" value="Kinase associated domain 1, KA1"/>
    <property type="match status" value="1"/>
</dbReference>
<evidence type="ECO:0000313" key="11">
    <source>
        <dbReference type="EMBL" id="SSX12423.1"/>
    </source>
</evidence>
<keyword evidence="5" id="KW-0418">Kinase</keyword>
<proteinExistence type="predicted"/>
<reference evidence="11" key="1">
    <citation type="submission" date="2018-04" db="EMBL/GenBank/DDBJ databases">
        <authorList>
            <person name="Go L.Y."/>
            <person name="Mitchell J.A."/>
        </authorList>
    </citation>
    <scope>NUCLEOTIDE SEQUENCE</scope>
    <source>
        <tissue evidence="11">Whole organism</tissue>
    </source>
</reference>
<accession>A0A336MN49</accession>
<feature type="compositionally biased region" description="Basic and acidic residues" evidence="9">
    <location>
        <begin position="195"/>
        <end position="221"/>
    </location>
</feature>
<dbReference type="GO" id="GO:0004674">
    <property type="term" value="F:protein serine/threonine kinase activity"/>
    <property type="evidence" value="ECO:0007669"/>
    <property type="project" value="UniProtKB-KW"/>
</dbReference>
<name>A0A336MN49_CULSO</name>
<comment type="catalytic activity">
    <reaction evidence="7">
        <text>L-threonyl-[protein] + ATP = O-phospho-L-threonyl-[protein] + ADP + H(+)</text>
        <dbReference type="Rhea" id="RHEA:46608"/>
        <dbReference type="Rhea" id="RHEA-COMP:11060"/>
        <dbReference type="Rhea" id="RHEA-COMP:11605"/>
        <dbReference type="ChEBI" id="CHEBI:15378"/>
        <dbReference type="ChEBI" id="CHEBI:30013"/>
        <dbReference type="ChEBI" id="CHEBI:30616"/>
        <dbReference type="ChEBI" id="CHEBI:61977"/>
        <dbReference type="ChEBI" id="CHEBI:456216"/>
        <dbReference type="EC" id="2.7.11.1"/>
    </reaction>
</comment>
<dbReference type="PROSITE" id="PS50032">
    <property type="entry name" value="KA1"/>
    <property type="match status" value="1"/>
</dbReference>